<organism evidence="9 10">
    <name type="scientific">Thermoanaerobaculum aquaticum</name>
    <dbReference type="NCBI Taxonomy" id="1312852"/>
    <lineage>
        <taxon>Bacteria</taxon>
        <taxon>Pseudomonadati</taxon>
        <taxon>Acidobacteriota</taxon>
        <taxon>Thermoanaerobaculia</taxon>
        <taxon>Thermoanaerobaculales</taxon>
        <taxon>Thermoanaerobaculaceae</taxon>
        <taxon>Thermoanaerobaculum</taxon>
    </lineage>
</organism>
<dbReference type="Pfam" id="PF02629">
    <property type="entry name" value="CoA_binding"/>
    <property type="match status" value="1"/>
</dbReference>
<keyword evidence="1 7" id="KW-0963">Cytoplasm</keyword>
<evidence type="ECO:0000256" key="2">
    <source>
        <dbReference type="ARBA" id="ARBA00022491"/>
    </source>
</evidence>
<dbReference type="NCBIfam" id="NF003995">
    <property type="entry name" value="PRK05472.2-4"/>
    <property type="match status" value="1"/>
</dbReference>
<dbReference type="PANTHER" id="PTHR35786">
    <property type="entry name" value="REDOX-SENSING TRANSCRIPTIONAL REPRESSOR REX"/>
    <property type="match status" value="1"/>
</dbReference>
<dbReference type="SUPFAM" id="SSF51735">
    <property type="entry name" value="NAD(P)-binding Rossmann-fold domains"/>
    <property type="match status" value="1"/>
</dbReference>
<dbReference type="SMART" id="SM00881">
    <property type="entry name" value="CoA_binding"/>
    <property type="match status" value="1"/>
</dbReference>
<dbReference type="GO" id="GO:0003677">
    <property type="term" value="F:DNA binding"/>
    <property type="evidence" value="ECO:0007669"/>
    <property type="project" value="UniProtKB-UniRule"/>
</dbReference>
<dbReference type="EMBL" id="JMFG01000008">
    <property type="protein sequence ID" value="KDA54283.1"/>
    <property type="molecule type" value="Genomic_DNA"/>
</dbReference>
<evidence type="ECO:0000256" key="1">
    <source>
        <dbReference type="ARBA" id="ARBA00022490"/>
    </source>
</evidence>
<dbReference type="SUPFAM" id="SSF46785">
    <property type="entry name" value="Winged helix' DNA-binding domain"/>
    <property type="match status" value="1"/>
</dbReference>
<dbReference type="NCBIfam" id="NF003993">
    <property type="entry name" value="PRK05472.2-2"/>
    <property type="match status" value="1"/>
</dbReference>
<comment type="subunit">
    <text evidence="7">Homodimer.</text>
</comment>
<keyword evidence="5 7" id="KW-0238">DNA-binding</keyword>
<comment type="subcellular location">
    <subcellularLocation>
        <location evidence="7">Cytoplasm</location>
    </subcellularLocation>
</comment>
<evidence type="ECO:0000256" key="3">
    <source>
        <dbReference type="ARBA" id="ARBA00023015"/>
    </source>
</evidence>
<dbReference type="RefSeq" id="WP_038047475.1">
    <property type="nucleotide sequence ID" value="NZ_JMFG01000008.1"/>
</dbReference>
<dbReference type="Gene3D" id="3.40.50.720">
    <property type="entry name" value="NAD(P)-binding Rossmann-like Domain"/>
    <property type="match status" value="1"/>
</dbReference>
<comment type="function">
    <text evidence="7">Modulates transcription in response to changes in cellular NADH/NAD(+) redox state.</text>
</comment>
<evidence type="ECO:0000313" key="9">
    <source>
        <dbReference type="EMBL" id="KDA54283.1"/>
    </source>
</evidence>
<keyword evidence="2 7" id="KW-0678">Repressor</keyword>
<dbReference type="GO" id="GO:0051775">
    <property type="term" value="P:response to redox state"/>
    <property type="evidence" value="ECO:0007669"/>
    <property type="project" value="InterPro"/>
</dbReference>
<sequence>MAFKRYIPVESISELTINRLSVYLRCLDQLEQEGVLTVSSQELADRFHLNSAQIRKDLAYFGEFGIRGVGYNVAQLKEHLVNILGLNEERHALIVGAGNLGTALAHYSGFNTGGFRIVGILDNDPKRIGAQIPGGLVVEDVKFLPDIVKERNVHIGIITVPAAAAQKVFDALVEAGVQAVLNFAPTQLKGHPEVKLKNVDLKINLELLSFFLTQAGKLVPPA</sequence>
<evidence type="ECO:0000256" key="7">
    <source>
        <dbReference type="HAMAP-Rule" id="MF_01131"/>
    </source>
</evidence>
<dbReference type="AlphaFoldDB" id="A0A062XTW1"/>
<dbReference type="STRING" id="1312852.EG19_11220"/>
<evidence type="ECO:0000256" key="4">
    <source>
        <dbReference type="ARBA" id="ARBA00023027"/>
    </source>
</evidence>
<accession>A0A062XTW1</accession>
<dbReference type="NCBIfam" id="NF003992">
    <property type="entry name" value="PRK05472.2-1"/>
    <property type="match status" value="1"/>
</dbReference>
<evidence type="ECO:0000256" key="5">
    <source>
        <dbReference type="ARBA" id="ARBA00023125"/>
    </source>
</evidence>
<dbReference type="GO" id="GO:0003700">
    <property type="term" value="F:DNA-binding transcription factor activity"/>
    <property type="evidence" value="ECO:0007669"/>
    <property type="project" value="UniProtKB-UniRule"/>
</dbReference>
<dbReference type="HAMAP" id="MF_01131">
    <property type="entry name" value="Rex"/>
    <property type="match status" value="1"/>
</dbReference>
<protein>
    <recommendedName>
        <fullName evidence="7">Redox-sensing transcriptional repressor Rex</fullName>
    </recommendedName>
</protein>
<feature type="domain" description="CoA-binding" evidence="8">
    <location>
        <begin position="85"/>
        <end position="187"/>
    </location>
</feature>
<dbReference type="InterPro" id="IPR009718">
    <property type="entry name" value="Rex_DNA-bd_C_dom"/>
</dbReference>
<evidence type="ECO:0000259" key="8">
    <source>
        <dbReference type="SMART" id="SM00881"/>
    </source>
</evidence>
<dbReference type="Proteomes" id="UP000027284">
    <property type="component" value="Unassembled WGS sequence"/>
</dbReference>
<evidence type="ECO:0000256" key="6">
    <source>
        <dbReference type="ARBA" id="ARBA00023163"/>
    </source>
</evidence>
<dbReference type="InterPro" id="IPR036291">
    <property type="entry name" value="NAD(P)-bd_dom_sf"/>
</dbReference>
<dbReference type="Pfam" id="PF06971">
    <property type="entry name" value="Put_DNA-bind_N"/>
    <property type="match status" value="1"/>
</dbReference>
<dbReference type="GO" id="GO:0045892">
    <property type="term" value="P:negative regulation of DNA-templated transcription"/>
    <property type="evidence" value="ECO:0007669"/>
    <property type="project" value="InterPro"/>
</dbReference>
<dbReference type="InterPro" id="IPR036390">
    <property type="entry name" value="WH_DNA-bd_sf"/>
</dbReference>
<dbReference type="NCBIfam" id="NF003994">
    <property type="entry name" value="PRK05472.2-3"/>
    <property type="match status" value="1"/>
</dbReference>
<keyword evidence="4 7" id="KW-0520">NAD</keyword>
<name>A0A062XTW1_9BACT</name>
<dbReference type="PANTHER" id="PTHR35786:SF1">
    <property type="entry name" value="REDOX-SENSING TRANSCRIPTIONAL REPRESSOR REX 1"/>
    <property type="match status" value="1"/>
</dbReference>
<dbReference type="InterPro" id="IPR003781">
    <property type="entry name" value="CoA-bd"/>
</dbReference>
<comment type="caution">
    <text evidence="9">The sequence shown here is derived from an EMBL/GenBank/DDBJ whole genome shotgun (WGS) entry which is preliminary data.</text>
</comment>
<dbReference type="Gene3D" id="1.10.10.10">
    <property type="entry name" value="Winged helix-like DNA-binding domain superfamily/Winged helix DNA-binding domain"/>
    <property type="match status" value="1"/>
</dbReference>
<keyword evidence="6 7" id="KW-0804">Transcription</keyword>
<dbReference type="InterPro" id="IPR022876">
    <property type="entry name" value="Tscrpt_rep_Rex"/>
</dbReference>
<evidence type="ECO:0000313" key="10">
    <source>
        <dbReference type="Proteomes" id="UP000027284"/>
    </source>
</evidence>
<dbReference type="OrthoDB" id="9784760at2"/>
<dbReference type="InterPro" id="IPR058236">
    <property type="entry name" value="Rex_actinobacterial-type"/>
</dbReference>
<reference evidence="9 10" key="1">
    <citation type="submission" date="2014-04" db="EMBL/GenBank/DDBJ databases">
        <title>The Genome Sequence of Thermoanaerobaculum aquaticum MP-01, The First Cultivated Group 23 Acidobacterium.</title>
        <authorList>
            <person name="Stamps B.W."/>
            <person name="Losey N.A."/>
            <person name="Lawson P.A."/>
            <person name="Stevenson B.S."/>
        </authorList>
    </citation>
    <scope>NUCLEOTIDE SEQUENCE [LARGE SCALE GENOMIC DNA]</scope>
    <source>
        <strain evidence="9 10">MP-01</strain>
    </source>
</reference>
<dbReference type="InterPro" id="IPR036388">
    <property type="entry name" value="WH-like_DNA-bd_sf"/>
</dbReference>
<gene>
    <name evidence="7" type="primary">rex</name>
    <name evidence="9" type="ORF">EG19_11220</name>
</gene>
<keyword evidence="10" id="KW-1185">Reference proteome</keyword>
<feature type="binding site" evidence="7">
    <location>
        <begin position="96"/>
        <end position="101"/>
    </location>
    <ligand>
        <name>NAD(+)</name>
        <dbReference type="ChEBI" id="CHEBI:57540"/>
    </ligand>
</feature>
<dbReference type="NCBIfam" id="NF003996">
    <property type="entry name" value="PRK05472.2-5"/>
    <property type="match status" value="1"/>
</dbReference>
<proteinExistence type="inferred from homology"/>
<dbReference type="GO" id="GO:0005737">
    <property type="term" value="C:cytoplasm"/>
    <property type="evidence" value="ECO:0007669"/>
    <property type="project" value="UniProtKB-SubCell"/>
</dbReference>
<comment type="similarity">
    <text evidence="7">Belongs to the transcriptional regulatory Rex family.</text>
</comment>
<feature type="DNA-binding region" description="H-T-H motif" evidence="7">
    <location>
        <begin position="22"/>
        <end position="61"/>
    </location>
</feature>
<keyword evidence="3 7" id="KW-0805">Transcription regulation</keyword>